<comment type="caution">
    <text evidence="3">The sequence shown here is derived from an EMBL/GenBank/DDBJ whole genome shotgun (WGS) entry which is preliminary data.</text>
</comment>
<name>A0A5B0PRR1_PUCGR</name>
<accession>A0A5B0PRR1</accession>
<keyword evidence="1" id="KW-0732">Signal</keyword>
<sequence length="278" mass="31868">MIMGLLVTLPYRRLFWSLLCCFAVASAMEPSRMRGLMQESSWSQPGSRSSYLGRREGQWGRLADASPLKPRRRGAWNFSTDIRRPELTANAEAIHLIGASHDDIYEYILARAIRNFYRTYEEKKIPLGLLHLPHKTYPFGLVLDGHPGSPSSVLRAGHGTRLNGDEWKELYAELITTLSEKYHEEIKASLSTDLYKQEQTKLAEWLHKQIFDPDHGRPLLGTSRNSFTMEPIRDVQVGDDQVQLINYFSQALVNQHNPILEPTVTKLLESYKSQRSLE</sequence>
<evidence type="ECO:0000313" key="3">
    <source>
        <dbReference type="EMBL" id="KAA1104405.1"/>
    </source>
</evidence>
<evidence type="ECO:0000313" key="4">
    <source>
        <dbReference type="Proteomes" id="UP000324748"/>
    </source>
</evidence>
<dbReference type="OrthoDB" id="2508407at2759"/>
<feature type="signal peptide" evidence="1">
    <location>
        <begin position="1"/>
        <end position="27"/>
    </location>
</feature>
<protein>
    <submittedName>
        <fullName evidence="3">Uncharacterized protein</fullName>
    </submittedName>
</protein>
<evidence type="ECO:0000256" key="1">
    <source>
        <dbReference type="SAM" id="SignalP"/>
    </source>
</evidence>
<evidence type="ECO:0000313" key="5">
    <source>
        <dbReference type="Proteomes" id="UP000325313"/>
    </source>
</evidence>
<evidence type="ECO:0000313" key="2">
    <source>
        <dbReference type="EMBL" id="KAA1068527.1"/>
    </source>
</evidence>
<feature type="chain" id="PRO_5036366444" evidence="1">
    <location>
        <begin position="28"/>
        <end position="278"/>
    </location>
</feature>
<dbReference type="EMBL" id="VDEP01000505">
    <property type="protein sequence ID" value="KAA1068527.1"/>
    <property type="molecule type" value="Genomic_DNA"/>
</dbReference>
<gene>
    <name evidence="3" type="ORF">PGT21_022314</name>
    <name evidence="2" type="ORF">PGTUg99_029378</name>
</gene>
<organism evidence="3 4">
    <name type="scientific">Puccinia graminis f. sp. tritici</name>
    <dbReference type="NCBI Taxonomy" id="56615"/>
    <lineage>
        <taxon>Eukaryota</taxon>
        <taxon>Fungi</taxon>
        <taxon>Dikarya</taxon>
        <taxon>Basidiomycota</taxon>
        <taxon>Pucciniomycotina</taxon>
        <taxon>Pucciniomycetes</taxon>
        <taxon>Pucciniales</taxon>
        <taxon>Pucciniaceae</taxon>
        <taxon>Puccinia</taxon>
    </lineage>
</organism>
<dbReference type="AlphaFoldDB" id="A0A5B0PRR1"/>
<reference evidence="4 5" key="1">
    <citation type="submission" date="2019-05" db="EMBL/GenBank/DDBJ databases">
        <title>Emergence of the Ug99 lineage of the wheat stem rust pathogen through somatic hybridization.</title>
        <authorList>
            <person name="Li F."/>
            <person name="Upadhyaya N.M."/>
            <person name="Sperschneider J."/>
            <person name="Matny O."/>
            <person name="Nguyen-Phuc H."/>
            <person name="Mago R."/>
            <person name="Raley C."/>
            <person name="Miller M.E."/>
            <person name="Silverstein K.A.T."/>
            <person name="Henningsen E."/>
            <person name="Hirsch C.D."/>
            <person name="Visser B."/>
            <person name="Pretorius Z.A."/>
            <person name="Steffenson B.J."/>
            <person name="Schwessinger B."/>
            <person name="Dodds P.N."/>
            <person name="Figueroa M."/>
        </authorList>
    </citation>
    <scope>NUCLEOTIDE SEQUENCE [LARGE SCALE GENOMIC DNA]</scope>
    <source>
        <strain evidence="3">21-0</strain>
        <strain evidence="2 5">Ug99</strain>
    </source>
</reference>
<dbReference type="Proteomes" id="UP000324748">
    <property type="component" value="Unassembled WGS sequence"/>
</dbReference>
<proteinExistence type="predicted"/>
<dbReference type="EMBL" id="VSWC01000041">
    <property type="protein sequence ID" value="KAA1104405.1"/>
    <property type="molecule type" value="Genomic_DNA"/>
</dbReference>
<dbReference type="Proteomes" id="UP000325313">
    <property type="component" value="Unassembled WGS sequence"/>
</dbReference>
<keyword evidence="4" id="KW-1185">Reference proteome</keyword>